<dbReference type="EMBL" id="BRLB01000012">
    <property type="protein sequence ID" value="GKX30916.1"/>
    <property type="molecule type" value="Genomic_DNA"/>
</dbReference>
<proteinExistence type="predicted"/>
<sequence length="394" mass="44922">MSKISNICILDVRKANEETFSDITEIENVACMVYNDKTAKLLKDIKKSNIADLVKINDDDIEFIVRNGSFTLDKELLEETDKKLFLLINGICYIGEVPKQLLKDKVFKLSVNGEVVCPEQLKGIVDLKSNINGLIIPIKKGYSYMEDTIMLDEAFIARQDNDSKLSVEKLVAIDKIDEDMIKKQISNIQVLEDVITTRQNMDILRNIIDEFNKVELLIVPDNSYYKEDSLKIDSNNLDFYKDKAVISDDSITIKDVTPTELKDNITAIYCERLYCDDELNNTVRELSINDDMEILSNGDINNNGKLFIDNDYLKALDHKVIINNNGKLVFYDTVKAELAREKISTIINNGLIDADSSIFASVKIINKGKLRKSHSVDREESNDVIYENMVFLEL</sequence>
<dbReference type="AlphaFoldDB" id="A0A9W6DF67"/>
<dbReference type="RefSeq" id="WP_281817487.1">
    <property type="nucleotide sequence ID" value="NZ_BRLB01000012.1"/>
</dbReference>
<gene>
    <name evidence="1" type="ORF">SH1V18_33960</name>
</gene>
<dbReference type="Proteomes" id="UP001144256">
    <property type="component" value="Unassembled WGS sequence"/>
</dbReference>
<accession>A0A9W6DF67</accession>
<protein>
    <submittedName>
        <fullName evidence="1">Uncharacterized protein</fullName>
    </submittedName>
</protein>
<name>A0A9W6DF67_9FIRM</name>
<comment type="caution">
    <text evidence="1">The sequence shown here is derived from an EMBL/GenBank/DDBJ whole genome shotgun (WGS) entry which is preliminary data.</text>
</comment>
<evidence type="ECO:0000313" key="2">
    <source>
        <dbReference type="Proteomes" id="UP001144256"/>
    </source>
</evidence>
<organism evidence="1 2">
    <name type="scientific">Vallitalea longa</name>
    <dbReference type="NCBI Taxonomy" id="2936439"/>
    <lineage>
        <taxon>Bacteria</taxon>
        <taxon>Bacillati</taxon>
        <taxon>Bacillota</taxon>
        <taxon>Clostridia</taxon>
        <taxon>Lachnospirales</taxon>
        <taxon>Vallitaleaceae</taxon>
        <taxon>Vallitalea</taxon>
    </lineage>
</organism>
<evidence type="ECO:0000313" key="1">
    <source>
        <dbReference type="EMBL" id="GKX30916.1"/>
    </source>
</evidence>
<keyword evidence="2" id="KW-1185">Reference proteome</keyword>
<reference evidence="1" key="1">
    <citation type="submission" date="2022-06" db="EMBL/GenBank/DDBJ databases">
        <title>Vallitalea longa sp. nov., an anaerobic bacterium isolated from marine sediment.</title>
        <authorList>
            <person name="Hirano S."/>
            <person name="Terahara T."/>
            <person name="Mori K."/>
            <person name="Hamada M."/>
            <person name="Matsumoto R."/>
            <person name="Kobayashi T."/>
        </authorList>
    </citation>
    <scope>NUCLEOTIDE SEQUENCE</scope>
    <source>
        <strain evidence="1">SH18-1</strain>
    </source>
</reference>